<evidence type="ECO:0000256" key="1">
    <source>
        <dbReference type="SAM" id="Phobius"/>
    </source>
</evidence>
<keyword evidence="1" id="KW-0812">Transmembrane</keyword>
<reference evidence="2 3" key="1">
    <citation type="submission" date="2009-01" db="EMBL/GenBank/DDBJ databases">
        <title>Complete sequence of Clostridium cellulolyticum H10.</title>
        <authorList>
            <consortium name="US DOE Joint Genome Institute"/>
            <person name="Lucas S."/>
            <person name="Copeland A."/>
            <person name="Lapidus A."/>
            <person name="Glavina del Rio T."/>
            <person name="Dalin E."/>
            <person name="Tice H."/>
            <person name="Bruce D."/>
            <person name="Goodwin L."/>
            <person name="Pitluck S."/>
            <person name="Chertkov O."/>
            <person name="Saunders E."/>
            <person name="Brettin T."/>
            <person name="Detter J.C."/>
            <person name="Han C."/>
            <person name="Larimer F."/>
            <person name="Land M."/>
            <person name="Hauser L."/>
            <person name="Kyrpides N."/>
            <person name="Ivanova N."/>
            <person name="Zhou J."/>
            <person name="Richardson P."/>
        </authorList>
    </citation>
    <scope>NUCLEOTIDE SEQUENCE [LARGE SCALE GENOMIC DNA]</scope>
    <source>
        <strain evidence="3">ATCC 35319 / DSM 5812 / JCM 6584 / H10</strain>
    </source>
</reference>
<dbReference type="Proteomes" id="UP000001349">
    <property type="component" value="Chromosome"/>
</dbReference>
<proteinExistence type="predicted"/>
<protein>
    <submittedName>
        <fullName evidence="2">Uncharacterized protein</fullName>
    </submittedName>
</protein>
<dbReference type="AlphaFoldDB" id="B8I2X1"/>
<feature type="transmembrane region" description="Helical" evidence="1">
    <location>
        <begin position="24"/>
        <end position="49"/>
    </location>
</feature>
<dbReference type="EMBL" id="CP001348">
    <property type="protein sequence ID" value="ACL76114.1"/>
    <property type="molecule type" value="Genomic_DNA"/>
</dbReference>
<dbReference type="STRING" id="394503.Ccel_1763"/>
<name>B8I2X1_RUMCH</name>
<gene>
    <name evidence="2" type="ordered locus">Ccel_1763</name>
</gene>
<organism evidence="2 3">
    <name type="scientific">Ruminiclostridium cellulolyticum (strain ATCC 35319 / DSM 5812 / JCM 6584 / H10)</name>
    <name type="common">Clostridium cellulolyticum</name>
    <dbReference type="NCBI Taxonomy" id="394503"/>
    <lineage>
        <taxon>Bacteria</taxon>
        <taxon>Bacillati</taxon>
        <taxon>Bacillota</taxon>
        <taxon>Clostridia</taxon>
        <taxon>Eubacteriales</taxon>
        <taxon>Oscillospiraceae</taxon>
        <taxon>Ruminiclostridium</taxon>
    </lineage>
</organism>
<sequence length="58" mass="6699">MLDNYLSGGVKNMKLIKKETFKDILAIFIAVIQVVWPFILISIGVYLLLTLFLTKIWL</sequence>
<dbReference type="KEGG" id="cce:Ccel_1763"/>
<keyword evidence="3" id="KW-1185">Reference proteome</keyword>
<dbReference type="HOGENOM" id="CLU_2971295_0_0_9"/>
<keyword evidence="1" id="KW-1133">Transmembrane helix</keyword>
<keyword evidence="1" id="KW-0472">Membrane</keyword>
<evidence type="ECO:0000313" key="2">
    <source>
        <dbReference type="EMBL" id="ACL76114.1"/>
    </source>
</evidence>
<evidence type="ECO:0000313" key="3">
    <source>
        <dbReference type="Proteomes" id="UP000001349"/>
    </source>
</evidence>
<dbReference type="eggNOG" id="ENOG502ZEFJ">
    <property type="taxonomic scope" value="Bacteria"/>
</dbReference>
<accession>B8I2X1</accession>